<dbReference type="EMBL" id="CAJPDT010000114">
    <property type="protein sequence ID" value="CAF9938993.1"/>
    <property type="molecule type" value="Genomic_DNA"/>
</dbReference>
<comment type="caution">
    <text evidence="2">The sequence shown here is derived from an EMBL/GenBank/DDBJ whole genome shotgun (WGS) entry which is preliminary data.</text>
</comment>
<name>A0A8H3J1R4_9LECA</name>
<reference evidence="2" key="1">
    <citation type="submission" date="2021-03" db="EMBL/GenBank/DDBJ databases">
        <authorList>
            <person name="Tagirdzhanova G."/>
        </authorList>
    </citation>
    <scope>NUCLEOTIDE SEQUENCE</scope>
</reference>
<keyword evidence="3" id="KW-1185">Reference proteome</keyword>
<protein>
    <submittedName>
        <fullName evidence="2">Uncharacterized protein</fullName>
    </submittedName>
</protein>
<sequence length="210" mass="23710">MQSKEPSAQPASSWQGFASIDDQTDRVTSQAEESISSVAPPEHLSQQPAHSAQDLGTVDTVYKIVYSNRHEYSLSGNVYFRYNVPPDRDTTGWFCIVAFHWHDVQAEFECVYHPSIRLFDDFKPVEGSLKGGRGGIQGVQISMWNFTDRGPYLNAKHKVKDDNGNRIMLALMILKDGSAVKLYGKLVREGDDEKQVWLSKDEWGRLGLRS</sequence>
<feature type="compositionally biased region" description="Polar residues" evidence="1">
    <location>
        <begin position="26"/>
        <end position="37"/>
    </location>
</feature>
<feature type="region of interest" description="Disordered" evidence="1">
    <location>
        <begin position="1"/>
        <end position="52"/>
    </location>
</feature>
<gene>
    <name evidence="2" type="ORF">IMSHALPRED_001161</name>
</gene>
<dbReference type="Proteomes" id="UP000664534">
    <property type="component" value="Unassembled WGS sequence"/>
</dbReference>
<dbReference type="OrthoDB" id="5350056at2759"/>
<organism evidence="2 3">
    <name type="scientific">Imshaugia aleurites</name>
    <dbReference type="NCBI Taxonomy" id="172621"/>
    <lineage>
        <taxon>Eukaryota</taxon>
        <taxon>Fungi</taxon>
        <taxon>Dikarya</taxon>
        <taxon>Ascomycota</taxon>
        <taxon>Pezizomycotina</taxon>
        <taxon>Lecanoromycetes</taxon>
        <taxon>OSLEUM clade</taxon>
        <taxon>Lecanoromycetidae</taxon>
        <taxon>Lecanorales</taxon>
        <taxon>Lecanorineae</taxon>
        <taxon>Parmeliaceae</taxon>
        <taxon>Imshaugia</taxon>
    </lineage>
</organism>
<evidence type="ECO:0000313" key="2">
    <source>
        <dbReference type="EMBL" id="CAF9938993.1"/>
    </source>
</evidence>
<feature type="compositionally biased region" description="Polar residues" evidence="1">
    <location>
        <begin position="1"/>
        <end position="16"/>
    </location>
</feature>
<evidence type="ECO:0000313" key="3">
    <source>
        <dbReference type="Proteomes" id="UP000664534"/>
    </source>
</evidence>
<accession>A0A8H3J1R4</accession>
<dbReference type="AlphaFoldDB" id="A0A8H3J1R4"/>
<evidence type="ECO:0000256" key="1">
    <source>
        <dbReference type="SAM" id="MobiDB-lite"/>
    </source>
</evidence>
<proteinExistence type="predicted"/>